<dbReference type="InterPro" id="IPR032675">
    <property type="entry name" value="LRR_dom_sf"/>
</dbReference>
<feature type="region of interest" description="Disordered" evidence="11">
    <location>
        <begin position="836"/>
        <end position="893"/>
    </location>
</feature>
<dbReference type="PANTHER" id="PTHR27000:SF775">
    <property type="entry name" value="PLANT INTRACELLULAR RAS-GROUP-RELATED LRR PROTEIN 3"/>
    <property type="match status" value="1"/>
</dbReference>
<keyword evidence="9" id="KW-0675">Receptor</keyword>
<dbReference type="FunCoup" id="A0A6P3ZX20">
    <property type="interactions" value="1894"/>
</dbReference>
<dbReference type="InterPro" id="IPR011009">
    <property type="entry name" value="Kinase-like_dom_sf"/>
</dbReference>
<dbReference type="InterPro" id="IPR000719">
    <property type="entry name" value="Prot_kinase_dom"/>
</dbReference>
<evidence type="ECO:0000256" key="8">
    <source>
        <dbReference type="ARBA" id="ARBA00023136"/>
    </source>
</evidence>
<organism evidence="15 16">
    <name type="scientific">Ziziphus jujuba</name>
    <name type="common">Chinese jujube</name>
    <name type="synonym">Ziziphus sativa</name>
    <dbReference type="NCBI Taxonomy" id="326968"/>
    <lineage>
        <taxon>Eukaryota</taxon>
        <taxon>Viridiplantae</taxon>
        <taxon>Streptophyta</taxon>
        <taxon>Embryophyta</taxon>
        <taxon>Tracheophyta</taxon>
        <taxon>Spermatophyta</taxon>
        <taxon>Magnoliopsida</taxon>
        <taxon>eudicotyledons</taxon>
        <taxon>Gunneridae</taxon>
        <taxon>Pentapetalae</taxon>
        <taxon>rosids</taxon>
        <taxon>fabids</taxon>
        <taxon>Rosales</taxon>
        <taxon>Rhamnaceae</taxon>
        <taxon>Paliureae</taxon>
        <taxon>Ziziphus</taxon>
    </lineage>
</organism>
<dbReference type="Proteomes" id="UP001652623">
    <property type="component" value="Chromosome 5"/>
</dbReference>
<dbReference type="SMART" id="SM00369">
    <property type="entry name" value="LRR_TYP"/>
    <property type="match status" value="6"/>
</dbReference>
<dbReference type="KEGG" id="zju:107420250"/>
<accession>A0A6P3ZX20</accession>
<evidence type="ECO:0000313" key="15">
    <source>
        <dbReference type="Proteomes" id="UP001652623"/>
    </source>
</evidence>
<evidence type="ECO:0000256" key="10">
    <source>
        <dbReference type="ARBA" id="ARBA00023180"/>
    </source>
</evidence>
<dbReference type="InterPro" id="IPR013210">
    <property type="entry name" value="LRR_N_plant-typ"/>
</dbReference>
<name>A0A6P3ZX20_ZIZJJ</name>
<proteinExistence type="predicted"/>
<dbReference type="GO" id="GO:0004672">
    <property type="term" value="F:protein kinase activity"/>
    <property type="evidence" value="ECO:0007669"/>
    <property type="project" value="InterPro"/>
</dbReference>
<dbReference type="GeneID" id="107420250"/>
<dbReference type="InParanoid" id="A0A6P3ZX20"/>
<feature type="compositionally biased region" description="Polar residues" evidence="11">
    <location>
        <begin position="836"/>
        <end position="857"/>
    </location>
</feature>
<evidence type="ECO:0000256" key="9">
    <source>
        <dbReference type="ARBA" id="ARBA00023170"/>
    </source>
</evidence>
<keyword evidence="8 12" id="KW-0472">Membrane</keyword>
<keyword evidence="3" id="KW-0433">Leucine-rich repeat</keyword>
<evidence type="ECO:0000256" key="13">
    <source>
        <dbReference type="SAM" id="SignalP"/>
    </source>
</evidence>
<dbReference type="InterPro" id="IPR003591">
    <property type="entry name" value="Leu-rich_rpt_typical-subtyp"/>
</dbReference>
<gene>
    <name evidence="16" type="primary">LOC107420250</name>
</gene>
<evidence type="ECO:0000256" key="5">
    <source>
        <dbReference type="ARBA" id="ARBA00022729"/>
    </source>
</evidence>
<dbReference type="SUPFAM" id="SSF52058">
    <property type="entry name" value="L domain-like"/>
    <property type="match status" value="1"/>
</dbReference>
<dbReference type="RefSeq" id="XP_015884634.2">
    <property type="nucleotide sequence ID" value="XM_016029148.4"/>
</dbReference>
<evidence type="ECO:0000313" key="16">
    <source>
        <dbReference type="RefSeq" id="XP_015884634.2"/>
    </source>
</evidence>
<dbReference type="Gene3D" id="3.30.200.20">
    <property type="entry name" value="Phosphorylase Kinase, domain 1"/>
    <property type="match status" value="1"/>
</dbReference>
<dbReference type="SUPFAM" id="SSF56112">
    <property type="entry name" value="Protein kinase-like (PK-like)"/>
    <property type="match status" value="1"/>
</dbReference>
<dbReference type="Pfam" id="PF13855">
    <property type="entry name" value="LRR_8"/>
    <property type="match status" value="1"/>
</dbReference>
<evidence type="ECO:0000256" key="11">
    <source>
        <dbReference type="SAM" id="MobiDB-lite"/>
    </source>
</evidence>
<keyword evidence="7 12" id="KW-1133">Transmembrane helix</keyword>
<dbReference type="Pfam" id="PF08263">
    <property type="entry name" value="LRRNT_2"/>
    <property type="match status" value="1"/>
</dbReference>
<comment type="subcellular location">
    <subcellularLocation>
        <location evidence="1">Cell membrane</location>
        <topology evidence="1">Single-pass membrane protein</topology>
    </subcellularLocation>
    <subcellularLocation>
        <location evidence="2">Membrane</location>
        <topology evidence="2">Single-pass type I membrane protein</topology>
    </subcellularLocation>
</comment>
<evidence type="ECO:0000256" key="6">
    <source>
        <dbReference type="ARBA" id="ARBA00022737"/>
    </source>
</evidence>
<feature type="transmembrane region" description="Helical" evidence="12">
    <location>
        <begin position="445"/>
        <end position="469"/>
    </location>
</feature>
<keyword evidence="4 12" id="KW-0812">Transmembrane</keyword>
<evidence type="ECO:0000256" key="12">
    <source>
        <dbReference type="SAM" id="Phobius"/>
    </source>
</evidence>
<keyword evidence="5 13" id="KW-0732">Signal</keyword>
<keyword evidence="15" id="KW-1185">Reference proteome</keyword>
<evidence type="ECO:0000256" key="1">
    <source>
        <dbReference type="ARBA" id="ARBA00004162"/>
    </source>
</evidence>
<evidence type="ECO:0000256" key="3">
    <source>
        <dbReference type="ARBA" id="ARBA00022614"/>
    </source>
</evidence>
<dbReference type="InterPro" id="IPR001611">
    <property type="entry name" value="Leu-rich_rpt"/>
</dbReference>
<evidence type="ECO:0000259" key="14">
    <source>
        <dbReference type="PROSITE" id="PS50011"/>
    </source>
</evidence>
<dbReference type="AlphaFoldDB" id="A0A6P3ZX20"/>
<feature type="chain" id="PRO_5045631441" evidence="13">
    <location>
        <begin position="36"/>
        <end position="893"/>
    </location>
</feature>
<evidence type="ECO:0000256" key="2">
    <source>
        <dbReference type="ARBA" id="ARBA00004479"/>
    </source>
</evidence>
<dbReference type="PANTHER" id="PTHR27000">
    <property type="entry name" value="LEUCINE-RICH REPEAT RECEPTOR-LIKE PROTEIN KINASE FAMILY PROTEIN-RELATED"/>
    <property type="match status" value="1"/>
</dbReference>
<keyword evidence="10" id="KW-0325">Glycoprotein</keyword>
<dbReference type="GO" id="GO:0005886">
    <property type="term" value="C:plasma membrane"/>
    <property type="evidence" value="ECO:0007669"/>
    <property type="project" value="UniProtKB-SubCell"/>
</dbReference>
<keyword evidence="6" id="KW-0677">Repeat</keyword>
<dbReference type="InterPro" id="IPR001245">
    <property type="entry name" value="Ser-Thr/Tyr_kinase_cat_dom"/>
</dbReference>
<sequence>MNICCTESQKTMEGRLGVFMIALVLLLLFVQSGLAQEEVRLNSSIERSALLDLRTSLGLRGKDWPIKGEPCKWIGVECSNGRVIGITISGLRRTHEGRKKPTFAVDSLVNLTSLVYFNASGFYLPGSIPDWFGQSLNALQVLDLRSASILGPIPSSLGGLSRLTQLHLSHNKLTGSIPSSLGQLEELSVLNLSQNSLTGFIPSGFSSLVNLTRLDLSSNFLSGSIPPDLGNLSRLQFLSLSDNSLAASIPVQLGDLARLLVLNLSKNSLSGSLPLELSGLRSLRRMDIGDNSIEGQLPEGLFSNLSQLQVVVLTGNKLDGELPVALLSILSLQILDVSSNNFTGFLPSLSTNGTGAQFNLSNNMLYGNLTFSLSKFSWIDLSSNYFQGKLPEHSQGNVTVTKNCLQMDNQRSWQDCRLFYAERRLPFDDPMPPELESDSKSNKRLIFILVGIFGGIFFIVLLVVVLLVLRKICDKDIASQRGSANVGPVPVDSPSLPKDPSVSWVGESFSYEQMLHFTSDFSETNLIKHGHSGDLFKGFLESGMPVVIKKVDLRSFKKESFMMEMEFFSKVSHVRFVPLLGHCLEHEGEKFFVYKYLPNGDLENSLHRNTRVEDDRLQSQDWITRLKIAIGAAEALAYLHHDCTPPLVHRDIQASSILLDDKFEVRLGSLSEVHAQEGDANQNVLTRLLRKSQTSEQGLSAPLPMTCAHDVYCFGKVLLELVTGKLGISKANDASTREWLDNTIRCISIYDKELVTKIVDPSLIIDEDLLEEVWAMAIVARSCLNPKPSKRPPMKYILKALENPLKVVRVESSSSAKLRTTSSRRSWSAVFFGSWRHSSSESGTAPGNTNRDSSSGSKHAGRVGSQGSGGNRLSNEIFPEPVEMQDVERQDSH</sequence>
<feature type="signal peptide" evidence="13">
    <location>
        <begin position="1"/>
        <end position="35"/>
    </location>
</feature>
<dbReference type="PROSITE" id="PS50011">
    <property type="entry name" value="PROTEIN_KINASE_DOM"/>
    <property type="match status" value="1"/>
</dbReference>
<dbReference type="Pfam" id="PF00560">
    <property type="entry name" value="LRR_1"/>
    <property type="match status" value="3"/>
</dbReference>
<dbReference type="Gene3D" id="3.80.10.10">
    <property type="entry name" value="Ribonuclease Inhibitor"/>
    <property type="match status" value="3"/>
</dbReference>
<feature type="domain" description="Protein kinase" evidence="14">
    <location>
        <begin position="521"/>
        <end position="806"/>
    </location>
</feature>
<dbReference type="Pfam" id="PF07714">
    <property type="entry name" value="PK_Tyr_Ser-Thr"/>
    <property type="match status" value="1"/>
</dbReference>
<dbReference type="GO" id="GO:0005524">
    <property type="term" value="F:ATP binding"/>
    <property type="evidence" value="ECO:0007669"/>
    <property type="project" value="InterPro"/>
</dbReference>
<reference evidence="16" key="1">
    <citation type="submission" date="2025-08" db="UniProtKB">
        <authorList>
            <consortium name="RefSeq"/>
        </authorList>
    </citation>
    <scope>IDENTIFICATION</scope>
    <source>
        <tissue evidence="16">Seedling</tissue>
    </source>
</reference>
<evidence type="ECO:0000256" key="7">
    <source>
        <dbReference type="ARBA" id="ARBA00022989"/>
    </source>
</evidence>
<evidence type="ECO:0000256" key="4">
    <source>
        <dbReference type="ARBA" id="ARBA00022692"/>
    </source>
</evidence>
<protein>
    <submittedName>
        <fullName evidence="16">Probable LRR receptor-like serine/threonine-protein kinase At2g16250</fullName>
    </submittedName>
</protein>
<dbReference type="Gene3D" id="1.10.510.10">
    <property type="entry name" value="Transferase(Phosphotransferase) domain 1"/>
    <property type="match status" value="1"/>
</dbReference>